<evidence type="ECO:0000313" key="2">
    <source>
        <dbReference type="Proteomes" id="UP001139125"/>
    </source>
</evidence>
<name>A0A9X2L0K1_9BACT</name>
<protein>
    <submittedName>
        <fullName evidence="1">Uncharacterized protein</fullName>
    </submittedName>
</protein>
<sequence>MSIQQLAHKALVANSIPLPMKHWDVRQKQQESKERLAGFRAIAQNLDNTYRKLSGVK</sequence>
<proteinExistence type="predicted"/>
<keyword evidence="2" id="KW-1185">Reference proteome</keyword>
<dbReference type="EMBL" id="JANDBC010000001">
    <property type="protein sequence ID" value="MCP9290044.1"/>
    <property type="molecule type" value="Genomic_DNA"/>
</dbReference>
<evidence type="ECO:0000313" key="1">
    <source>
        <dbReference type="EMBL" id="MCP9290044.1"/>
    </source>
</evidence>
<comment type="caution">
    <text evidence="1">The sequence shown here is derived from an EMBL/GenBank/DDBJ whole genome shotgun (WGS) entry which is preliminary data.</text>
</comment>
<reference evidence="1" key="1">
    <citation type="submission" date="2022-06" db="EMBL/GenBank/DDBJ databases">
        <title>Gracilimonas sp. CAU 1638 isolated from sea sediment.</title>
        <authorList>
            <person name="Kim W."/>
        </authorList>
    </citation>
    <scope>NUCLEOTIDE SEQUENCE</scope>
    <source>
        <strain evidence="1">CAU 1638</strain>
    </source>
</reference>
<dbReference type="RefSeq" id="WP_255131754.1">
    <property type="nucleotide sequence ID" value="NZ_JANDBC010000001.1"/>
</dbReference>
<dbReference type="AlphaFoldDB" id="A0A9X2L0K1"/>
<dbReference type="Proteomes" id="UP001139125">
    <property type="component" value="Unassembled WGS sequence"/>
</dbReference>
<accession>A0A9X2L0K1</accession>
<gene>
    <name evidence="1" type="ORF">NM125_00460</name>
</gene>
<organism evidence="1 2">
    <name type="scientific">Gracilimonas sediminicola</name>
    <dbReference type="NCBI Taxonomy" id="2952158"/>
    <lineage>
        <taxon>Bacteria</taxon>
        <taxon>Pseudomonadati</taxon>
        <taxon>Balneolota</taxon>
        <taxon>Balneolia</taxon>
        <taxon>Balneolales</taxon>
        <taxon>Balneolaceae</taxon>
        <taxon>Gracilimonas</taxon>
    </lineage>
</organism>